<sequence length="91" mass="10110">MEGGHTAQYLTYVSMIKVENSQNSLVIPSILRVPPLVRSEVHLACLDDTPDASSTSLLTGAGFPSFELSFPKDKVDKHWEPRLRHAVVVMF</sequence>
<dbReference type="AlphaFoldDB" id="A0AA86W2G3"/>
<keyword evidence="2" id="KW-1185">Reference proteome</keyword>
<organism evidence="1 2">
    <name type="scientific">Sphenostylis stenocarpa</name>
    <dbReference type="NCBI Taxonomy" id="92480"/>
    <lineage>
        <taxon>Eukaryota</taxon>
        <taxon>Viridiplantae</taxon>
        <taxon>Streptophyta</taxon>
        <taxon>Embryophyta</taxon>
        <taxon>Tracheophyta</taxon>
        <taxon>Spermatophyta</taxon>
        <taxon>Magnoliopsida</taxon>
        <taxon>eudicotyledons</taxon>
        <taxon>Gunneridae</taxon>
        <taxon>Pentapetalae</taxon>
        <taxon>rosids</taxon>
        <taxon>fabids</taxon>
        <taxon>Fabales</taxon>
        <taxon>Fabaceae</taxon>
        <taxon>Papilionoideae</taxon>
        <taxon>50 kb inversion clade</taxon>
        <taxon>NPAAA clade</taxon>
        <taxon>indigoferoid/millettioid clade</taxon>
        <taxon>Phaseoleae</taxon>
        <taxon>Sphenostylis</taxon>
    </lineage>
</organism>
<dbReference type="Gramene" id="rna-AYBTSS11_LOCUS29076">
    <property type="protein sequence ID" value="CAJ1976933.1"/>
    <property type="gene ID" value="gene-AYBTSS11_LOCUS29076"/>
</dbReference>
<dbReference type="EMBL" id="OY731407">
    <property type="protein sequence ID" value="CAJ1976933.1"/>
    <property type="molecule type" value="Genomic_DNA"/>
</dbReference>
<evidence type="ECO:0000313" key="2">
    <source>
        <dbReference type="Proteomes" id="UP001189624"/>
    </source>
</evidence>
<gene>
    <name evidence="1" type="ORF">AYBTSS11_LOCUS29076</name>
</gene>
<reference evidence="1" key="1">
    <citation type="submission" date="2023-10" db="EMBL/GenBank/DDBJ databases">
        <authorList>
            <person name="Domelevo Entfellner J.-B."/>
        </authorList>
    </citation>
    <scope>NUCLEOTIDE SEQUENCE</scope>
</reference>
<evidence type="ECO:0000313" key="1">
    <source>
        <dbReference type="EMBL" id="CAJ1976933.1"/>
    </source>
</evidence>
<proteinExistence type="predicted"/>
<accession>A0AA86W2G3</accession>
<name>A0AA86W2G3_9FABA</name>
<dbReference type="Proteomes" id="UP001189624">
    <property type="component" value="Chromosome 10"/>
</dbReference>
<protein>
    <submittedName>
        <fullName evidence="1">Uncharacterized protein</fullName>
    </submittedName>
</protein>